<name>A0A1M6GCB3_9BACT</name>
<keyword evidence="3" id="KW-1185">Reference proteome</keyword>
<dbReference type="EMBL" id="FQZU01000004">
    <property type="protein sequence ID" value="SHJ07546.1"/>
    <property type="molecule type" value="Genomic_DNA"/>
</dbReference>
<evidence type="ECO:0000313" key="3">
    <source>
        <dbReference type="Proteomes" id="UP000183994"/>
    </source>
</evidence>
<dbReference type="OrthoDB" id="8093255at2"/>
<reference evidence="3" key="1">
    <citation type="submission" date="2016-11" db="EMBL/GenBank/DDBJ databases">
        <authorList>
            <person name="Varghese N."/>
            <person name="Submissions S."/>
        </authorList>
    </citation>
    <scope>NUCLEOTIDE SEQUENCE [LARGE SCALE GENOMIC DNA]</scope>
    <source>
        <strain evidence="3">DSM 16219</strain>
    </source>
</reference>
<dbReference type="SUPFAM" id="SSF50965">
    <property type="entry name" value="Galactose oxidase, central domain"/>
    <property type="match status" value="1"/>
</dbReference>
<dbReference type="SUPFAM" id="SSF101898">
    <property type="entry name" value="NHL repeat"/>
    <property type="match status" value="1"/>
</dbReference>
<keyword evidence="1" id="KW-0732">Signal</keyword>
<dbReference type="STRING" id="1121393.SAMN02745216_00967"/>
<dbReference type="RefSeq" id="WP_073473534.1">
    <property type="nucleotide sequence ID" value="NZ_FQZU01000004.1"/>
</dbReference>
<gene>
    <name evidence="2" type="ORF">SAMN02745216_00967</name>
</gene>
<evidence type="ECO:0000313" key="2">
    <source>
        <dbReference type="EMBL" id="SHJ07546.1"/>
    </source>
</evidence>
<feature type="signal peptide" evidence="1">
    <location>
        <begin position="1"/>
        <end position="26"/>
    </location>
</feature>
<organism evidence="2 3">
    <name type="scientific">Desulfatibacillum alkenivorans DSM 16219</name>
    <dbReference type="NCBI Taxonomy" id="1121393"/>
    <lineage>
        <taxon>Bacteria</taxon>
        <taxon>Pseudomonadati</taxon>
        <taxon>Thermodesulfobacteriota</taxon>
        <taxon>Desulfobacteria</taxon>
        <taxon>Desulfobacterales</taxon>
        <taxon>Desulfatibacillaceae</taxon>
        <taxon>Desulfatibacillum</taxon>
    </lineage>
</organism>
<dbReference type="Proteomes" id="UP000183994">
    <property type="component" value="Unassembled WGS sequence"/>
</dbReference>
<accession>A0A1M6GCB3</accession>
<dbReference type="AlphaFoldDB" id="A0A1M6GCB3"/>
<sequence length="709" mass="76905">MLKRVPIAGLLVCCLVHLCLITSSRAEETVNSILPFPTANSLFDSWTPDGSTFYFVGDSGTILKYDGTNYEFMDSPTNSPLFCIHGTSETDIWAAGGDDYNTNNLEKAVYLHYDGSTWSSVPAPVYSGSATYPPDDIHAIAPDNVWAADERSAYLYHWDGNSWSVDYVSGLYLGVGLDSIHAFAADDIYAVGWYGQIIHYDGGAWTIQKQEGEPPFNFSTNFLDDVWGPDADNVFVCGNYGQVYKLDKDEERWIEISNPITYTVPVSMRNTQLTSIAGTSANDMYFTSVGGAVYHWNGSGFTEISPSEYWRQNVIRKKADGSYLIAGDNGRLETYSPVTGWHEESRIPTVKKDFTKVSWGEDLWFAPGWINSGEGVFAWNKGSMTEHPLPIGENKQAHVTGLKAFAKDDVWVGLQPMDGSYSYGAFHYDGESWTSWKPNNAGVPLAMTDVLHTESGDTFAILGGLDGGLPRKIVNGDQVDVYNDPDYDSYYCLAQGSDGKVYAVGQNGKIISYSGGAWMEEDSGVTAKLVSVAAGAGCVYAVGESSAIYKADGGAWTPVSAKGINSYDTYSMVSYLGAGKFIASLNTYSGYIGGDRGYLYQFENGQAVLIDGWMSQNLCGVVATDSGQWYASGDGAVVLSSGVIQKGDIDMNASLDVGDAIISLQLPGMSAGSFSRASWAFEATDPDGDEKVTVKDTLFVLQRIAGVRE</sequence>
<dbReference type="InterPro" id="IPR011043">
    <property type="entry name" value="Gal_Oxase/kelch_b-propeller"/>
</dbReference>
<evidence type="ECO:0000256" key="1">
    <source>
        <dbReference type="SAM" id="SignalP"/>
    </source>
</evidence>
<proteinExistence type="predicted"/>
<protein>
    <submittedName>
        <fullName evidence="2">Uncharacterized protein</fullName>
    </submittedName>
</protein>
<feature type="chain" id="PRO_5009917691" evidence="1">
    <location>
        <begin position="27"/>
        <end position="709"/>
    </location>
</feature>